<evidence type="ECO:0000256" key="1">
    <source>
        <dbReference type="SAM" id="MobiDB-lite"/>
    </source>
</evidence>
<feature type="compositionally biased region" description="Pro residues" evidence="1">
    <location>
        <begin position="487"/>
        <end position="501"/>
    </location>
</feature>
<protein>
    <submittedName>
        <fullName evidence="2">Terminase family protein</fullName>
    </submittedName>
</protein>
<gene>
    <name evidence="2" type="ORF">N8A98_22370</name>
</gene>
<evidence type="ECO:0000313" key="2">
    <source>
        <dbReference type="EMBL" id="UXN69919.1"/>
    </source>
</evidence>
<dbReference type="Proteomes" id="UP001061862">
    <property type="component" value="Chromosome"/>
</dbReference>
<dbReference type="EMBL" id="CP104965">
    <property type="protein sequence ID" value="UXN69919.1"/>
    <property type="molecule type" value="Genomic_DNA"/>
</dbReference>
<evidence type="ECO:0000313" key="3">
    <source>
        <dbReference type="Proteomes" id="UP001061862"/>
    </source>
</evidence>
<dbReference type="Gene3D" id="3.30.420.280">
    <property type="match status" value="1"/>
</dbReference>
<organism evidence="2 3">
    <name type="scientific">Devosia neptuniae</name>
    <dbReference type="NCBI Taxonomy" id="191302"/>
    <lineage>
        <taxon>Bacteria</taxon>
        <taxon>Pseudomonadati</taxon>
        <taxon>Pseudomonadota</taxon>
        <taxon>Alphaproteobacteria</taxon>
        <taxon>Hyphomicrobiales</taxon>
        <taxon>Devosiaceae</taxon>
        <taxon>Devosia</taxon>
    </lineage>
</organism>
<dbReference type="Gene3D" id="3.40.50.300">
    <property type="entry name" value="P-loop containing nucleotide triphosphate hydrolases"/>
    <property type="match status" value="1"/>
</dbReference>
<dbReference type="InterPro" id="IPR027417">
    <property type="entry name" value="P-loop_NTPase"/>
</dbReference>
<dbReference type="RefSeq" id="WP_262168620.1">
    <property type="nucleotide sequence ID" value="NZ_CP104965.1"/>
</dbReference>
<proteinExistence type="predicted"/>
<accession>A0ABY6CCE9</accession>
<feature type="region of interest" description="Disordered" evidence="1">
    <location>
        <begin position="479"/>
        <end position="511"/>
    </location>
</feature>
<name>A0ABY6CCE9_9HYPH</name>
<keyword evidence="3" id="KW-1185">Reference proteome</keyword>
<reference evidence="2 3" key="1">
    <citation type="submission" date="2022-09" db="EMBL/GenBank/DDBJ databases">
        <title>Interaction between co-microsymbionts with complementary sets of symbiotic genes in legume-rhizobium systems.</title>
        <authorList>
            <person name="Safronova V."/>
            <person name="Sazanova A."/>
            <person name="Afonin A."/>
            <person name="Chirak E."/>
        </authorList>
    </citation>
    <scope>NUCLEOTIDE SEQUENCE [LARGE SCALE GENOMIC DNA]</scope>
    <source>
        <strain evidence="2 3">A18/4-1</strain>
    </source>
</reference>
<sequence>MAAAATAVDAVLDLDLHPKQLTAFNSAATEILYGGAAGGGKSHLMRIAAIIWCSAIPGLQVYLFRRIRDDLVKNHMEGPKGFRALLAGWVACGFCTIVEDEIRFWNGSKIYLCHCKDEKDRFKYQGAEIHVLLVDELTHFTDKIYRFLRNRVRMVGITVPEQYRGTFPRIICGANPGGIGHQFVKTTFIDGATPLKVYRAPTSEGGMLRQYIPAQLEDNPSMDEQDPGYEDRLMGLGSETLVRAMRYGDWDIVEGAFFDNFRKDRHVIKPFDIPAHWLRFRAGDWGSAKPFSFGWYAVAEEETTVLNTVGRSVVIPRGALIRYREWYGVANDNEGKFIPDKGLKMNAENVGAGVRLRDQQDTISYGVLDPAAFSQDGGPSIAERIMRGTNGRNGATFRRADNARVARRGAMGGWDQLRARLDGDEDGKALLFFYETCIHAIRTIPALQHDEDNPEDLNTHMEDHPGDEVRYACMSRPWLKPVKKPPPRQPEPGTVPLPGMPMPAKGSRINL</sequence>